<accession>A0A6H5H790</accession>
<dbReference type="PANTHER" id="PTHR36693:SF1">
    <property type="entry name" value="GH02722P"/>
    <property type="match status" value="1"/>
</dbReference>
<protein>
    <submittedName>
        <fullName evidence="1">Uncharacterized protein</fullName>
    </submittedName>
</protein>
<dbReference type="OrthoDB" id="121932at2759"/>
<proteinExistence type="predicted"/>
<dbReference type="EMBL" id="CADCXU010024264">
    <property type="protein sequence ID" value="CAB0011740.1"/>
    <property type="molecule type" value="Genomic_DNA"/>
</dbReference>
<evidence type="ECO:0000313" key="1">
    <source>
        <dbReference type="EMBL" id="CAB0011740.1"/>
    </source>
</evidence>
<dbReference type="PANTHER" id="PTHR36693">
    <property type="entry name" value="GH02722P"/>
    <property type="match status" value="1"/>
</dbReference>
<gene>
    <name evidence="1" type="ORF">NTEN_LOCUS16638</name>
</gene>
<sequence>MSLVHFAIAVPGRPIAHVYVSDRDHESDEFSNPQVVLDVAVDGHSCSLFLAALSEQEVVRSFLRFMKKIWRKNRFLVNLTLVEPLRPILDSRGGKMFERSAQERRELDCAMAFFSTLGGAFSALGDSQVDCAVIAGKISAQQFRLAMRLGDPFLQSRCRLYMALSLIQLKKFKLAKRLVLNEYRFAKSNAIQDSRLVSMCLGIWAKLRYDSSRWKLTDSNIRSISL</sequence>
<dbReference type="Pfam" id="PF16065">
    <property type="entry name" value="DUF4807"/>
    <property type="match status" value="1"/>
</dbReference>
<evidence type="ECO:0000313" key="2">
    <source>
        <dbReference type="Proteomes" id="UP000479000"/>
    </source>
</evidence>
<keyword evidence="2" id="KW-1185">Reference proteome</keyword>
<name>A0A6H5H790_9HEMI</name>
<dbReference type="InterPro" id="IPR032072">
    <property type="entry name" value="DUF4807"/>
</dbReference>
<reference evidence="1 2" key="1">
    <citation type="submission" date="2020-02" db="EMBL/GenBank/DDBJ databases">
        <authorList>
            <person name="Ferguson B K."/>
        </authorList>
    </citation>
    <scope>NUCLEOTIDE SEQUENCE [LARGE SCALE GENOMIC DNA]</scope>
</reference>
<dbReference type="AlphaFoldDB" id="A0A6H5H790"/>
<dbReference type="Proteomes" id="UP000479000">
    <property type="component" value="Unassembled WGS sequence"/>
</dbReference>
<organism evidence="1 2">
    <name type="scientific">Nesidiocoris tenuis</name>
    <dbReference type="NCBI Taxonomy" id="355587"/>
    <lineage>
        <taxon>Eukaryota</taxon>
        <taxon>Metazoa</taxon>
        <taxon>Ecdysozoa</taxon>
        <taxon>Arthropoda</taxon>
        <taxon>Hexapoda</taxon>
        <taxon>Insecta</taxon>
        <taxon>Pterygota</taxon>
        <taxon>Neoptera</taxon>
        <taxon>Paraneoptera</taxon>
        <taxon>Hemiptera</taxon>
        <taxon>Heteroptera</taxon>
        <taxon>Panheteroptera</taxon>
        <taxon>Cimicomorpha</taxon>
        <taxon>Miridae</taxon>
        <taxon>Dicyphina</taxon>
        <taxon>Nesidiocoris</taxon>
    </lineage>
</organism>